<dbReference type="PANTHER" id="PTHR11851">
    <property type="entry name" value="METALLOPROTEASE"/>
    <property type="match status" value="1"/>
</dbReference>
<dbReference type="PANTHER" id="PTHR11851:SF186">
    <property type="entry name" value="INACTIVE METALLOPROTEASE YMFF-RELATED"/>
    <property type="match status" value="1"/>
</dbReference>
<organism evidence="2 3">
    <name type="scientific">Faecalibacillus faecis</name>
    <dbReference type="NCBI Taxonomy" id="1982628"/>
    <lineage>
        <taxon>Bacteria</taxon>
        <taxon>Bacillati</taxon>
        <taxon>Bacillota</taxon>
        <taxon>Erysipelotrichia</taxon>
        <taxon>Erysipelotrichales</taxon>
        <taxon>Coprobacillaceae</taxon>
        <taxon>Faecalibacillus</taxon>
    </lineage>
</organism>
<dbReference type="Gene3D" id="3.30.830.10">
    <property type="entry name" value="Metalloenzyme, LuxS/M16 peptidase-like"/>
    <property type="match status" value="2"/>
</dbReference>
<keyword evidence="3" id="KW-1185">Reference proteome</keyword>
<sequence>MEKVYKMNGYDLHLIPTNKFKNITISLKLQNTLDKETVTKRTLLSFMLTTGTKDYPSTQELSKYLESMYGMKLGANVVTKGKSHIINVNSICINQEYLPYQENLLEKQICLLNDIFFKPNASNGYFDQTMFDRKKKELIERLISNQDDKFYYSLEKMFEYMGKGTCLGISSHGEIEDIKKITNEELFRYFQECIIHDKKHIYVVGNIQESIVDVFKKNLLFDQNESHFDTVYSFEKNRKDLLEIIEKQDITQAKLNMGYRIPANYKSSQHYAFVVFNAIFGGMSQSKLFKVVREKNSLCYYISSSYDAFNGLMIITAGIESKDYQQTIQLIKEQLNEMQEGHFDQNEIDIAKLMINNSMKKTCDEPLSQIAVQYNRDITEKQETNEDYLKNIENVTYQDIIDVCQDIELDTIFLLRGRNE</sequence>
<evidence type="ECO:0000313" key="2">
    <source>
        <dbReference type="EMBL" id="PST41805.1"/>
    </source>
</evidence>
<name>A0A2T3G2M9_9FIRM</name>
<evidence type="ECO:0000313" key="3">
    <source>
        <dbReference type="Proteomes" id="UP000241201"/>
    </source>
</evidence>
<dbReference type="GO" id="GO:0046872">
    <property type="term" value="F:metal ion binding"/>
    <property type="evidence" value="ECO:0007669"/>
    <property type="project" value="InterPro"/>
</dbReference>
<proteinExistence type="predicted"/>
<gene>
    <name evidence="2" type="ORF">C7U55_03240</name>
</gene>
<dbReference type="AlphaFoldDB" id="A0A2T3G2M9"/>
<dbReference type="InterPro" id="IPR007863">
    <property type="entry name" value="Peptidase_M16_C"/>
</dbReference>
<dbReference type="GeneID" id="77470119"/>
<dbReference type="EMBL" id="PYLP01000002">
    <property type="protein sequence ID" value="PST41805.1"/>
    <property type="molecule type" value="Genomic_DNA"/>
</dbReference>
<dbReference type="InterPro" id="IPR050361">
    <property type="entry name" value="MPP/UQCRC_Complex"/>
</dbReference>
<dbReference type="Pfam" id="PF05193">
    <property type="entry name" value="Peptidase_M16_C"/>
    <property type="match status" value="1"/>
</dbReference>
<comment type="caution">
    <text evidence="2">The sequence shown here is derived from an EMBL/GenBank/DDBJ whole genome shotgun (WGS) entry which is preliminary data.</text>
</comment>
<accession>A0A2T3G2M9</accession>
<dbReference type="NCBIfam" id="NF047422">
    <property type="entry name" value="YfmF_fam"/>
    <property type="match status" value="1"/>
</dbReference>
<dbReference type="Proteomes" id="UP000241201">
    <property type="component" value="Unassembled WGS sequence"/>
</dbReference>
<protein>
    <submittedName>
        <fullName evidence="2">Peptidase M16</fullName>
    </submittedName>
</protein>
<reference evidence="3" key="1">
    <citation type="submission" date="2018-03" db="EMBL/GenBank/DDBJ databases">
        <title>Lachnoclostridium SNUG30370 gen.nov., sp.nov., isolated from human faeces.</title>
        <authorList>
            <person name="Seo B."/>
            <person name="Jeon K."/>
            <person name="Ko G."/>
        </authorList>
    </citation>
    <scope>NUCLEOTIDE SEQUENCE [LARGE SCALE GENOMIC DNA]</scope>
    <source>
        <strain evidence="3">SNUG30370</strain>
    </source>
</reference>
<dbReference type="RefSeq" id="WP_106987318.1">
    <property type="nucleotide sequence ID" value="NZ_DAWBWI010000392.1"/>
</dbReference>
<dbReference type="InterPro" id="IPR011249">
    <property type="entry name" value="Metalloenz_LuxS/M16"/>
</dbReference>
<evidence type="ECO:0000259" key="1">
    <source>
        <dbReference type="Pfam" id="PF05193"/>
    </source>
</evidence>
<feature type="domain" description="Peptidase M16 C-terminal" evidence="1">
    <location>
        <begin position="180"/>
        <end position="352"/>
    </location>
</feature>
<dbReference type="SUPFAM" id="SSF63411">
    <property type="entry name" value="LuxS/MPP-like metallohydrolase"/>
    <property type="match status" value="2"/>
</dbReference>